<feature type="transmembrane region" description="Helical" evidence="1">
    <location>
        <begin position="177"/>
        <end position="196"/>
    </location>
</feature>
<sequence length="208" mass="22702">MTSRTSTLARTGFALVVLFSALIALASLRFLFGVEPPEPVFANRFLPGWFPLHVAAATVALTLGPFQFVRRLRVGVPKVHRWTGRAYAVACLLGGTAGFAMALGASTGPISQAGFALLALGWLGCTAQGWRMALQGRHATAHRDWMIRSFALTFAAVMLRIYLPITQAIGLPFEESYRVIAWACWVPNLLVAEIILARTRPRRRALPA</sequence>
<evidence type="ECO:0000313" key="3">
    <source>
        <dbReference type="Proteomes" id="UP000019666"/>
    </source>
</evidence>
<feature type="transmembrane region" description="Helical" evidence="1">
    <location>
        <begin position="12"/>
        <end position="34"/>
    </location>
</feature>
<feature type="transmembrane region" description="Helical" evidence="1">
    <location>
        <begin position="113"/>
        <end position="133"/>
    </location>
</feature>
<dbReference type="HOGENOM" id="CLU_078522_1_1_5"/>
<protein>
    <submittedName>
        <fullName evidence="2">Membrane protein, putative</fullName>
    </submittedName>
</protein>
<accession>A0A017HU00</accession>
<dbReference type="PATRIC" id="fig|442562.3.peg.541"/>
<keyword evidence="1" id="KW-1133">Transmembrane helix</keyword>
<dbReference type="Pfam" id="PF10067">
    <property type="entry name" value="DUF2306"/>
    <property type="match status" value="1"/>
</dbReference>
<dbReference type="OrthoDB" id="8759010at2"/>
<evidence type="ECO:0000313" key="2">
    <source>
        <dbReference type="EMBL" id="EYD77815.1"/>
    </source>
</evidence>
<dbReference type="Proteomes" id="UP000019666">
    <property type="component" value="Unassembled WGS sequence"/>
</dbReference>
<evidence type="ECO:0000256" key="1">
    <source>
        <dbReference type="SAM" id="Phobius"/>
    </source>
</evidence>
<organism evidence="2 3">
    <name type="scientific">Rubellimicrobium mesophilum DSM 19309</name>
    <dbReference type="NCBI Taxonomy" id="442562"/>
    <lineage>
        <taxon>Bacteria</taxon>
        <taxon>Pseudomonadati</taxon>
        <taxon>Pseudomonadota</taxon>
        <taxon>Alphaproteobacteria</taxon>
        <taxon>Rhodobacterales</taxon>
        <taxon>Roseobacteraceae</taxon>
        <taxon>Rubellimicrobium</taxon>
    </lineage>
</organism>
<dbReference type="EMBL" id="AOSK01000021">
    <property type="protein sequence ID" value="EYD77815.1"/>
    <property type="molecule type" value="Genomic_DNA"/>
</dbReference>
<keyword evidence="1" id="KW-0812">Transmembrane</keyword>
<keyword evidence="1" id="KW-0472">Membrane</keyword>
<feature type="transmembrane region" description="Helical" evidence="1">
    <location>
        <begin position="46"/>
        <end position="66"/>
    </location>
</feature>
<dbReference type="RefSeq" id="WP_037281200.1">
    <property type="nucleotide sequence ID" value="NZ_KK088582.1"/>
</dbReference>
<comment type="caution">
    <text evidence="2">The sequence shown here is derived from an EMBL/GenBank/DDBJ whole genome shotgun (WGS) entry which is preliminary data.</text>
</comment>
<feature type="transmembrane region" description="Helical" evidence="1">
    <location>
        <begin position="145"/>
        <end position="165"/>
    </location>
</feature>
<name>A0A017HU00_9RHOB</name>
<dbReference type="InterPro" id="IPR018750">
    <property type="entry name" value="DUF2306_membrane"/>
</dbReference>
<dbReference type="AlphaFoldDB" id="A0A017HU00"/>
<feature type="transmembrane region" description="Helical" evidence="1">
    <location>
        <begin position="86"/>
        <end position="107"/>
    </location>
</feature>
<reference evidence="2 3" key="1">
    <citation type="submission" date="2013-02" db="EMBL/GenBank/DDBJ databases">
        <authorList>
            <person name="Fiebig A."/>
            <person name="Goeker M."/>
            <person name="Klenk H.-P.P."/>
        </authorList>
    </citation>
    <scope>NUCLEOTIDE SEQUENCE [LARGE SCALE GENOMIC DNA]</scope>
    <source>
        <strain evidence="2 3">DSM 19309</strain>
    </source>
</reference>
<keyword evidence="3" id="KW-1185">Reference proteome</keyword>
<gene>
    <name evidence="2" type="ORF">Rumeso_00542</name>
</gene>
<proteinExistence type="predicted"/>